<dbReference type="OrthoDB" id="5442696at2"/>
<dbReference type="InterPro" id="IPR023614">
    <property type="entry name" value="Porin_dom_sf"/>
</dbReference>
<dbReference type="Pfam" id="PF07396">
    <property type="entry name" value="Porin_O_P"/>
    <property type="match status" value="1"/>
</dbReference>
<keyword evidence="1" id="KW-0732">Signal</keyword>
<sequence length="426" mass="46986">MRTRLTGGILALIALLLWTLPAAGQDKDQPKNEGPVVHGFIRPDWVIQNVDDPFRDDLRIYHFLSRTRVFLKGTYEGVRYRVELGLSGPEAEIPVSRSGFWGMPQILQDFYADVPFPGVENVYVRLGQFKVPAGAEGLTYSADMPFVERSIAQKFVGLLRDYGAALHAYPSENVSLALAVQTGLGRSIPNRYLPEVFGFPFVTARVQFGPNQGHDLFRLKPMPSGDELEVRLGANITYYKDVLAGHSTALRVWNKEKPILLQSGWNTYIDQREAGHLKAGELLIGGGDIALGYPTAQGALWLEGQVTYGQYKNDFGDVAVTAVRAQATYSLEAVAFGLRYALVQLDDLGGAAVGDDPIHEVTPMLTYRLQKNVKIILDGSILLDVPVAVEDGVGVYVLTDHPEEIGMETIERQNVINLRAAVQINF</sequence>
<keyword evidence="3" id="KW-1185">Reference proteome</keyword>
<evidence type="ECO:0000313" key="3">
    <source>
        <dbReference type="Proteomes" id="UP000002221"/>
    </source>
</evidence>
<dbReference type="Gene3D" id="2.40.160.10">
    <property type="entry name" value="Porin"/>
    <property type="match status" value="1"/>
</dbReference>
<evidence type="ECO:0008006" key="4">
    <source>
        <dbReference type="Google" id="ProtNLM"/>
    </source>
</evidence>
<name>D0MEB2_RHOM4</name>
<evidence type="ECO:0000256" key="1">
    <source>
        <dbReference type="SAM" id="SignalP"/>
    </source>
</evidence>
<feature type="chain" id="PRO_5003011084" description="Phosphate-selective porin O and P" evidence="1">
    <location>
        <begin position="25"/>
        <end position="426"/>
    </location>
</feature>
<dbReference type="KEGG" id="rmr:Rmar_0434"/>
<feature type="signal peptide" evidence="1">
    <location>
        <begin position="1"/>
        <end position="24"/>
    </location>
</feature>
<dbReference type="RefSeq" id="WP_012842948.1">
    <property type="nucleotide sequence ID" value="NC_013501.1"/>
</dbReference>
<dbReference type="EMBL" id="CP001807">
    <property type="protein sequence ID" value="ACY47336.1"/>
    <property type="molecule type" value="Genomic_DNA"/>
</dbReference>
<protein>
    <recommendedName>
        <fullName evidence="4">Phosphate-selective porin O and P</fullName>
    </recommendedName>
</protein>
<dbReference type="Proteomes" id="UP000002221">
    <property type="component" value="Chromosome"/>
</dbReference>
<gene>
    <name evidence="2" type="ordered locus">Rmar_0434</name>
</gene>
<dbReference type="AlphaFoldDB" id="D0MEB2"/>
<proteinExistence type="predicted"/>
<dbReference type="SUPFAM" id="SSF56935">
    <property type="entry name" value="Porins"/>
    <property type="match status" value="1"/>
</dbReference>
<evidence type="ECO:0000313" key="2">
    <source>
        <dbReference type="EMBL" id="ACY47336.1"/>
    </source>
</evidence>
<organism evidence="2 3">
    <name type="scientific">Rhodothermus marinus (strain ATCC 43812 / DSM 4252 / R-10)</name>
    <name type="common">Rhodothermus obamensis</name>
    <dbReference type="NCBI Taxonomy" id="518766"/>
    <lineage>
        <taxon>Bacteria</taxon>
        <taxon>Pseudomonadati</taxon>
        <taxon>Rhodothermota</taxon>
        <taxon>Rhodothermia</taxon>
        <taxon>Rhodothermales</taxon>
        <taxon>Rhodothermaceae</taxon>
        <taxon>Rhodothermus</taxon>
    </lineage>
</organism>
<reference evidence="2 3" key="1">
    <citation type="journal article" date="2009" name="Stand. Genomic Sci.">
        <title>Complete genome sequence of Rhodothermus marinus type strain (R-10).</title>
        <authorList>
            <person name="Nolan M."/>
            <person name="Tindall B.J."/>
            <person name="Pomrenke H."/>
            <person name="Lapidus A."/>
            <person name="Copeland A."/>
            <person name="Glavina Del Rio T."/>
            <person name="Lucas S."/>
            <person name="Chen F."/>
            <person name="Tice H."/>
            <person name="Cheng J.F."/>
            <person name="Saunders E."/>
            <person name="Han C."/>
            <person name="Bruce D."/>
            <person name="Goodwin L."/>
            <person name="Chain P."/>
            <person name="Pitluck S."/>
            <person name="Ovchinikova G."/>
            <person name="Pati A."/>
            <person name="Ivanova N."/>
            <person name="Mavromatis K."/>
            <person name="Chen A."/>
            <person name="Palaniappan K."/>
            <person name="Land M."/>
            <person name="Hauser L."/>
            <person name="Chang Y.J."/>
            <person name="Jeffries C.D."/>
            <person name="Brettin T."/>
            <person name="Goker M."/>
            <person name="Bristow J."/>
            <person name="Eisen J.A."/>
            <person name="Markowitz V."/>
            <person name="Hugenholtz P."/>
            <person name="Kyrpides N.C."/>
            <person name="Klenk H.P."/>
            <person name="Detter J.C."/>
        </authorList>
    </citation>
    <scope>NUCLEOTIDE SEQUENCE [LARGE SCALE GENOMIC DNA]</scope>
    <source>
        <strain evidence="3">ATCC 43812 / DSM 4252 / R-10</strain>
    </source>
</reference>
<dbReference type="InterPro" id="IPR010870">
    <property type="entry name" value="Porin_O/P"/>
</dbReference>
<dbReference type="HOGENOM" id="CLU_643847_0_0_10"/>
<accession>D0MEB2</accession>
<dbReference type="STRING" id="518766.Rmar_0434"/>